<organism evidence="1 2">
    <name type="scientific">Aristolochia fimbriata</name>
    <name type="common">White veined hardy Dutchman's pipe vine</name>
    <dbReference type="NCBI Taxonomy" id="158543"/>
    <lineage>
        <taxon>Eukaryota</taxon>
        <taxon>Viridiplantae</taxon>
        <taxon>Streptophyta</taxon>
        <taxon>Embryophyta</taxon>
        <taxon>Tracheophyta</taxon>
        <taxon>Spermatophyta</taxon>
        <taxon>Magnoliopsida</taxon>
        <taxon>Magnoliidae</taxon>
        <taxon>Piperales</taxon>
        <taxon>Aristolochiaceae</taxon>
        <taxon>Aristolochia</taxon>
    </lineage>
</organism>
<proteinExistence type="predicted"/>
<accession>A0AAV7EQQ2</accession>
<evidence type="ECO:0000313" key="1">
    <source>
        <dbReference type="EMBL" id="KAG9451190.1"/>
    </source>
</evidence>
<keyword evidence="2" id="KW-1185">Reference proteome</keyword>
<protein>
    <submittedName>
        <fullName evidence="1">Uncharacterized protein</fullName>
    </submittedName>
</protein>
<reference evidence="1 2" key="1">
    <citation type="submission" date="2021-07" db="EMBL/GenBank/DDBJ databases">
        <title>The Aristolochia fimbriata genome: insights into angiosperm evolution, floral development and chemical biosynthesis.</title>
        <authorList>
            <person name="Jiao Y."/>
        </authorList>
    </citation>
    <scope>NUCLEOTIDE SEQUENCE [LARGE SCALE GENOMIC DNA]</scope>
    <source>
        <strain evidence="1">IBCAS-2021</strain>
        <tissue evidence="1">Leaf</tissue>
    </source>
</reference>
<dbReference type="AlphaFoldDB" id="A0AAV7EQQ2"/>
<gene>
    <name evidence="1" type="ORF">H6P81_011155</name>
</gene>
<comment type="caution">
    <text evidence="1">The sequence shown here is derived from an EMBL/GenBank/DDBJ whole genome shotgun (WGS) entry which is preliminary data.</text>
</comment>
<name>A0AAV7EQQ2_ARIFI</name>
<sequence length="62" mass="6892">MTQVTHEKHMVLSFKQGNRVQDEVRILIKVAEDDRFVFSAAVGTDATLSCSAQQGRMPGLRS</sequence>
<evidence type="ECO:0000313" key="2">
    <source>
        <dbReference type="Proteomes" id="UP000825729"/>
    </source>
</evidence>
<dbReference type="EMBL" id="JAINDJ010000004">
    <property type="protein sequence ID" value="KAG9451190.1"/>
    <property type="molecule type" value="Genomic_DNA"/>
</dbReference>
<dbReference type="Proteomes" id="UP000825729">
    <property type="component" value="Unassembled WGS sequence"/>
</dbReference>